<dbReference type="EMBL" id="QGNW01001408">
    <property type="protein sequence ID" value="RVW42250.1"/>
    <property type="molecule type" value="Genomic_DNA"/>
</dbReference>
<protein>
    <submittedName>
        <fullName evidence="1">Uncharacterized protein</fullName>
    </submittedName>
</protein>
<dbReference type="AlphaFoldDB" id="A0A438E3Q2"/>
<accession>A0A438E3Q2</accession>
<reference evidence="1 2" key="1">
    <citation type="journal article" date="2018" name="PLoS Genet.">
        <title>Population sequencing reveals clonal diversity and ancestral inbreeding in the grapevine cultivar Chardonnay.</title>
        <authorList>
            <person name="Roach M.J."/>
            <person name="Johnson D.L."/>
            <person name="Bohlmann J."/>
            <person name="van Vuuren H.J."/>
            <person name="Jones S.J."/>
            <person name="Pretorius I.S."/>
            <person name="Schmidt S.A."/>
            <person name="Borneman A.R."/>
        </authorList>
    </citation>
    <scope>NUCLEOTIDE SEQUENCE [LARGE SCALE GENOMIC DNA]</scope>
    <source>
        <strain evidence="2">cv. Chardonnay</strain>
        <tissue evidence="1">Leaf</tissue>
    </source>
</reference>
<comment type="caution">
    <text evidence="1">The sequence shown here is derived from an EMBL/GenBank/DDBJ whole genome shotgun (WGS) entry which is preliminary data.</text>
</comment>
<organism evidence="1 2">
    <name type="scientific">Vitis vinifera</name>
    <name type="common">Grape</name>
    <dbReference type="NCBI Taxonomy" id="29760"/>
    <lineage>
        <taxon>Eukaryota</taxon>
        <taxon>Viridiplantae</taxon>
        <taxon>Streptophyta</taxon>
        <taxon>Embryophyta</taxon>
        <taxon>Tracheophyta</taxon>
        <taxon>Spermatophyta</taxon>
        <taxon>Magnoliopsida</taxon>
        <taxon>eudicotyledons</taxon>
        <taxon>Gunneridae</taxon>
        <taxon>Pentapetalae</taxon>
        <taxon>rosids</taxon>
        <taxon>Vitales</taxon>
        <taxon>Vitaceae</taxon>
        <taxon>Viteae</taxon>
        <taxon>Vitis</taxon>
    </lineage>
</organism>
<name>A0A438E3Q2_VITVI</name>
<gene>
    <name evidence="1" type="ORF">CK203_096555</name>
</gene>
<sequence>MSCLNLKIWKARLWLLTKAMIKRLALLIAEGLISQRLQIVIIGITYGALIVRNLNIHGKNVGNFMGNSFKEDKERDSYFFDQFLIDPPKVTSPVPVPFASPFASELESAPIDLVTELKLSPTKPAENRMTGKAYSRKKAAIPRLIQVQESKSASRNEVTVSPPPLQTEYELLIAIRKGMRECTKYPLHPLSHVSIKNCLGPIRVFFQVEQYPYSYYSIQGFI</sequence>
<proteinExistence type="predicted"/>
<dbReference type="Proteomes" id="UP000288805">
    <property type="component" value="Unassembled WGS sequence"/>
</dbReference>
<evidence type="ECO:0000313" key="1">
    <source>
        <dbReference type="EMBL" id="RVW42250.1"/>
    </source>
</evidence>
<evidence type="ECO:0000313" key="2">
    <source>
        <dbReference type="Proteomes" id="UP000288805"/>
    </source>
</evidence>